<keyword evidence="2" id="KW-1185">Reference proteome</keyword>
<proteinExistence type="predicted"/>
<dbReference type="EMBL" id="JBHUMK010000046">
    <property type="protein sequence ID" value="MFD2609865.1"/>
    <property type="molecule type" value="Genomic_DNA"/>
</dbReference>
<protein>
    <submittedName>
        <fullName evidence="1">Uncharacterized protein</fullName>
    </submittedName>
</protein>
<accession>A0ABW5P4E6</accession>
<evidence type="ECO:0000313" key="1">
    <source>
        <dbReference type="EMBL" id="MFD2609865.1"/>
    </source>
</evidence>
<sequence>MAPHVPTPAPRPPRVELRALGQSAVLVDGLPVRWPARSAEELLWFLHAHPEGVYRHDLLARL</sequence>
<comment type="caution">
    <text evidence="1">The sequence shown here is derived from an EMBL/GenBank/DDBJ whole genome shotgun (WGS) entry which is preliminary data.</text>
</comment>
<reference evidence="2" key="1">
    <citation type="journal article" date="2019" name="Int. J. Syst. Evol. Microbiol.">
        <title>The Global Catalogue of Microorganisms (GCM) 10K type strain sequencing project: providing services to taxonomists for standard genome sequencing and annotation.</title>
        <authorList>
            <consortium name="The Broad Institute Genomics Platform"/>
            <consortium name="The Broad Institute Genome Sequencing Center for Infectious Disease"/>
            <person name="Wu L."/>
            <person name="Ma J."/>
        </authorList>
    </citation>
    <scope>NUCLEOTIDE SEQUENCE [LARGE SCALE GENOMIC DNA]</scope>
    <source>
        <strain evidence="2">KCTC 33842</strain>
    </source>
</reference>
<gene>
    <name evidence="1" type="ORF">ACFSR9_10530</name>
</gene>
<name>A0ABW5P4E6_9DEIO</name>
<evidence type="ECO:0000313" key="2">
    <source>
        <dbReference type="Proteomes" id="UP001597475"/>
    </source>
</evidence>
<organism evidence="1 2">
    <name type="scientific">Deinococcus taklimakanensis</name>
    <dbReference type="NCBI Taxonomy" id="536443"/>
    <lineage>
        <taxon>Bacteria</taxon>
        <taxon>Thermotogati</taxon>
        <taxon>Deinococcota</taxon>
        <taxon>Deinococci</taxon>
        <taxon>Deinococcales</taxon>
        <taxon>Deinococcaceae</taxon>
        <taxon>Deinococcus</taxon>
    </lineage>
</organism>
<dbReference type="RefSeq" id="WP_386845567.1">
    <property type="nucleotide sequence ID" value="NZ_JBHUMK010000046.1"/>
</dbReference>
<dbReference type="Proteomes" id="UP001597475">
    <property type="component" value="Unassembled WGS sequence"/>
</dbReference>